<name>A0A7S4ZV87_RHIRH</name>
<evidence type="ECO:0000313" key="3">
    <source>
        <dbReference type="EMBL" id="QCO89390.1"/>
    </source>
</evidence>
<dbReference type="Pfam" id="PF04909">
    <property type="entry name" value="Amidohydro_2"/>
    <property type="match status" value="1"/>
</dbReference>
<dbReference type="PANTHER" id="PTHR21240:SF19">
    <property type="entry name" value="CATALYTIC_ HYDROLASE"/>
    <property type="match status" value="1"/>
</dbReference>
<keyword evidence="3" id="KW-0614">Plasmid</keyword>
<dbReference type="AlphaFoldDB" id="A0A7S4ZV87"/>
<keyword evidence="1" id="KW-0456">Lyase</keyword>
<dbReference type="GO" id="GO:0016831">
    <property type="term" value="F:carboxy-lyase activity"/>
    <property type="evidence" value="ECO:0007669"/>
    <property type="project" value="InterPro"/>
</dbReference>
<organism evidence="3">
    <name type="scientific">Rhizobium rhizogenes</name>
    <name type="common">Agrobacterium rhizogenes</name>
    <dbReference type="NCBI Taxonomy" id="359"/>
    <lineage>
        <taxon>Bacteria</taxon>
        <taxon>Pseudomonadati</taxon>
        <taxon>Pseudomonadota</taxon>
        <taxon>Alphaproteobacteria</taxon>
        <taxon>Hyphomicrobiales</taxon>
        <taxon>Rhizobiaceae</taxon>
        <taxon>Rhizobium/Agrobacterium group</taxon>
        <taxon>Rhizobium</taxon>
    </lineage>
</organism>
<proteinExistence type="predicted"/>
<dbReference type="Gene3D" id="3.20.20.140">
    <property type="entry name" value="Metal-dependent hydrolases"/>
    <property type="match status" value="1"/>
</dbReference>
<evidence type="ECO:0000256" key="1">
    <source>
        <dbReference type="ARBA" id="ARBA00023239"/>
    </source>
</evidence>
<dbReference type="InterPro" id="IPR032466">
    <property type="entry name" value="Metal_Hydrolase"/>
</dbReference>
<reference evidence="3" key="1">
    <citation type="submission" date="2018-12" db="EMBL/GenBank/DDBJ databases">
        <title>Three Rhizobium rhizogenes strains isolated from the same crown gall tumor carry diverse plasmids.</title>
        <authorList>
            <person name="Pulawska J."/>
            <person name="Kuzmanovic N."/>
        </authorList>
    </citation>
    <scope>NUCLEOTIDE SEQUENCE</scope>
    <source>
        <strain evidence="3">C5.7</strain>
        <plasmid evidence="3">pC5.7d</plasmid>
    </source>
</reference>
<dbReference type="PANTHER" id="PTHR21240">
    <property type="entry name" value="2-AMINO-3-CARBOXYLMUCONATE-6-SEMIALDEHYDE DECARBOXYLASE"/>
    <property type="match status" value="1"/>
</dbReference>
<protein>
    <submittedName>
        <fullName evidence="3">Amidohydrolase family protein</fullName>
    </submittedName>
</protein>
<accession>A0A7S4ZV87</accession>
<dbReference type="InterPro" id="IPR006680">
    <property type="entry name" value="Amidohydro-rel"/>
</dbReference>
<feature type="domain" description="Amidohydrolase-related" evidence="2">
    <location>
        <begin position="86"/>
        <end position="270"/>
    </location>
</feature>
<geneLocation type="plasmid" evidence="3">
    <name>pC5.7d</name>
</geneLocation>
<keyword evidence="3" id="KW-0378">Hydrolase</keyword>
<dbReference type="RefSeq" id="WP_200991864.1">
    <property type="nucleotide sequence ID" value="NZ_MK318970.1"/>
</dbReference>
<dbReference type="InterPro" id="IPR032465">
    <property type="entry name" value="ACMSD"/>
</dbReference>
<evidence type="ECO:0000259" key="2">
    <source>
        <dbReference type="Pfam" id="PF04909"/>
    </source>
</evidence>
<dbReference type="SUPFAM" id="SSF51556">
    <property type="entry name" value="Metallo-dependent hydrolases"/>
    <property type="match status" value="1"/>
</dbReference>
<dbReference type="EMBL" id="MK318970">
    <property type="protein sequence ID" value="QCO89390.1"/>
    <property type="molecule type" value="Genomic_DNA"/>
</dbReference>
<sequence>MTMIEHHENQGRFGFPIIDVHTHTEFDGKLDKHGGRHATRDLFVADCRRYNIRGIVTDSYFPAEDLDTLPCALLKCAVIGRKEFDVAEIEDNIASGRFGAIKINLGFVPIFASDPSLQPIYAIAERYGIPILFHTGHTGYAKSHLKYSDPLTIDEVAVSHANVNFLLVHGGNPWFDTAAVLADKNPNVYVELSSIIDSDPRISTPDRIRRQIEDPVARMFSYVADPTKILFGSGWPMVDLGSYIEACMRAVPSQHRRAFFHDNACRLFNFSRGQR</sequence>
<gene>
    <name evidence="3" type="ORF">pC5.7d_675</name>
</gene>
<dbReference type="GO" id="GO:0016787">
    <property type="term" value="F:hydrolase activity"/>
    <property type="evidence" value="ECO:0007669"/>
    <property type="project" value="UniProtKB-KW"/>
</dbReference>